<evidence type="ECO:0000313" key="4">
    <source>
        <dbReference type="Proteomes" id="UP000195570"/>
    </source>
</evidence>
<evidence type="ECO:0000313" key="3">
    <source>
        <dbReference type="EMBL" id="SCU64564.1"/>
    </source>
</evidence>
<dbReference type="RefSeq" id="XP_067076309.1">
    <property type="nucleotide sequence ID" value="XM_067220208.1"/>
</dbReference>
<feature type="coiled-coil region" evidence="1">
    <location>
        <begin position="228"/>
        <end position="262"/>
    </location>
</feature>
<dbReference type="GeneID" id="92380665"/>
<sequence length="304" mass="32495">MLPVSCALTAFVFTYVSALDAMVATSQLTGGQHRREVVKSNCTKALKLAQLSKSAVALSGKASALASAANEVWTRTDAIKQSGEETLQDANDNAQIIAHHNVGGRGGGERAYAAFLRVDAAFEELRGAVKNVWLLKQKTVKHALAAEQRANVTQERAHASLSTALSHIKATTTGGADPEEGQLANNCLKEVDLLLSKNTTTVIAASEFEADKIFKNCYPEVVNAFVETDGLLNNATEAKERLDAAENEARVKAKKVRDAARDAEVLAAGGNKSSNQCNLVWRLGFMLFVVVCFTTLGLESEETA</sequence>
<feature type="chain" id="PRO_5009235038" description="T. brucei spp.-specific protein" evidence="2">
    <location>
        <begin position="19"/>
        <end position="304"/>
    </location>
</feature>
<keyword evidence="1" id="KW-0175">Coiled coil</keyword>
<feature type="signal peptide" evidence="2">
    <location>
        <begin position="1"/>
        <end position="18"/>
    </location>
</feature>
<organism evidence="3 4">
    <name type="scientific">Trypanosoma equiperdum</name>
    <dbReference type="NCBI Taxonomy" id="5694"/>
    <lineage>
        <taxon>Eukaryota</taxon>
        <taxon>Discoba</taxon>
        <taxon>Euglenozoa</taxon>
        <taxon>Kinetoplastea</taxon>
        <taxon>Metakinetoplastina</taxon>
        <taxon>Trypanosomatida</taxon>
        <taxon>Trypanosomatidae</taxon>
        <taxon>Trypanosoma</taxon>
    </lineage>
</organism>
<keyword evidence="2" id="KW-0732">Signal</keyword>
<keyword evidence="4" id="KW-1185">Reference proteome</keyword>
<proteinExistence type="predicted"/>
<evidence type="ECO:0000256" key="2">
    <source>
        <dbReference type="SAM" id="SignalP"/>
    </source>
</evidence>
<protein>
    <recommendedName>
        <fullName evidence="5">T. brucei spp.-specific protein</fullName>
    </recommendedName>
</protein>
<dbReference type="VEuPathDB" id="TriTrypDB:TEOVI_000673100"/>
<dbReference type="EMBL" id="CZPT02000087">
    <property type="protein sequence ID" value="SCU64564.1"/>
    <property type="molecule type" value="Genomic_DNA"/>
</dbReference>
<accession>A0A1G4HZ16</accession>
<gene>
    <name evidence="3" type="ORF">TEOVI_000673100</name>
</gene>
<dbReference type="Proteomes" id="UP000195570">
    <property type="component" value="Unassembled WGS sequence"/>
</dbReference>
<dbReference type="AlphaFoldDB" id="A0A1G4HZ16"/>
<evidence type="ECO:0000256" key="1">
    <source>
        <dbReference type="SAM" id="Coils"/>
    </source>
</evidence>
<name>A0A1G4HZ16_TRYEQ</name>
<evidence type="ECO:0008006" key="5">
    <source>
        <dbReference type="Google" id="ProtNLM"/>
    </source>
</evidence>
<comment type="caution">
    <text evidence="3">The sequence shown here is derived from an EMBL/GenBank/DDBJ whole genome shotgun (WGS) entry which is preliminary data.</text>
</comment>
<reference evidence="3" key="1">
    <citation type="submission" date="2016-09" db="EMBL/GenBank/DDBJ databases">
        <authorList>
            <person name="Hebert L."/>
            <person name="Moumen B."/>
        </authorList>
    </citation>
    <scope>NUCLEOTIDE SEQUENCE [LARGE SCALE GENOMIC DNA]</scope>
    <source>
        <strain evidence="3">OVI</strain>
    </source>
</reference>